<dbReference type="EMBL" id="JAOPGA020001148">
    <property type="protein sequence ID" value="KAL0485563.1"/>
    <property type="molecule type" value="Genomic_DNA"/>
</dbReference>
<evidence type="ECO:0000313" key="3">
    <source>
        <dbReference type="Proteomes" id="UP001431209"/>
    </source>
</evidence>
<reference evidence="2 3" key="1">
    <citation type="submission" date="2024-03" db="EMBL/GenBank/DDBJ databases">
        <title>The Acrasis kona genome and developmental transcriptomes reveal deep origins of eukaryotic multicellular pathways.</title>
        <authorList>
            <person name="Sheikh S."/>
            <person name="Fu C.-J."/>
            <person name="Brown M.W."/>
            <person name="Baldauf S.L."/>
        </authorList>
    </citation>
    <scope>NUCLEOTIDE SEQUENCE [LARGE SCALE GENOMIC DNA]</scope>
    <source>
        <strain evidence="2 3">ATCC MYA-3509</strain>
    </source>
</reference>
<dbReference type="Proteomes" id="UP001431209">
    <property type="component" value="Unassembled WGS sequence"/>
</dbReference>
<proteinExistence type="predicted"/>
<accession>A0AAW2Z8J9</accession>
<feature type="coiled-coil region" evidence="1">
    <location>
        <begin position="313"/>
        <end position="340"/>
    </location>
</feature>
<comment type="caution">
    <text evidence="2">The sequence shown here is derived from an EMBL/GenBank/DDBJ whole genome shotgun (WGS) entry which is preliminary data.</text>
</comment>
<evidence type="ECO:0000313" key="2">
    <source>
        <dbReference type="EMBL" id="KAL0485563.1"/>
    </source>
</evidence>
<feature type="coiled-coil region" evidence="1">
    <location>
        <begin position="67"/>
        <end position="94"/>
    </location>
</feature>
<evidence type="ECO:0000256" key="1">
    <source>
        <dbReference type="SAM" id="Coils"/>
    </source>
</evidence>
<keyword evidence="1" id="KW-0175">Coiled coil</keyword>
<dbReference type="AlphaFoldDB" id="A0AAW2Z8J9"/>
<gene>
    <name evidence="2" type="ORF">AKO1_003146</name>
</gene>
<name>A0AAW2Z8J9_9EUKA</name>
<sequence length="358" mass="42351">MFKYKNEVDGLLMRFENNHDDDDRDGNWIVQFGISLNECEHLQNVLIQAIEERQALARSGSDYHIKCIKNQGLLMDLKNELQELQDKMDVNHRKMKHLKMIHGHLNRDVNHLLDDLEHLASSCISSPNSSMIEFDQLFASLEFRLQFTSQLSDPDVKERVRRLQVIDSELAKQFKNRKDLKLERYYQYIGDTLKNCNKDCNVDDVLFEHIKRLINELSVRNDLHQNKVDQCTSEQVRTQLELSQDKQFEQDIIDEIVKSEQKYKMHFQDVVKATEKRDQMFDIIMSQRPGRNKESDLNEQEKASIDEIVRSELKEARIRVSSYEQRCISVQDELEHIKSELYQAQSLLGQLLEQQENH</sequence>
<keyword evidence="3" id="KW-1185">Reference proteome</keyword>
<protein>
    <submittedName>
        <fullName evidence="2">Histone H2B</fullName>
    </submittedName>
</protein>
<organism evidence="2 3">
    <name type="scientific">Acrasis kona</name>
    <dbReference type="NCBI Taxonomy" id="1008807"/>
    <lineage>
        <taxon>Eukaryota</taxon>
        <taxon>Discoba</taxon>
        <taxon>Heterolobosea</taxon>
        <taxon>Tetramitia</taxon>
        <taxon>Eutetramitia</taxon>
        <taxon>Acrasidae</taxon>
        <taxon>Acrasis</taxon>
    </lineage>
</organism>